<evidence type="ECO:0000313" key="2">
    <source>
        <dbReference type="EMBL" id="MBB5178854.1"/>
    </source>
</evidence>
<reference evidence="2 3" key="1">
    <citation type="submission" date="2020-08" db="EMBL/GenBank/DDBJ databases">
        <title>Genomic Encyclopedia of Type Strains, Phase IV (KMG-IV): sequencing the most valuable type-strain genomes for metagenomic binning, comparative biology and taxonomic classification.</title>
        <authorList>
            <person name="Goeker M."/>
        </authorList>
    </citation>
    <scope>NUCLEOTIDE SEQUENCE [LARGE SCALE GENOMIC DNA]</scope>
    <source>
        <strain evidence="2 3">DSM 15895</strain>
    </source>
</reference>
<protein>
    <submittedName>
        <fullName evidence="2">SAM-dependent methyltransferase</fullName>
    </submittedName>
</protein>
<dbReference type="OrthoDB" id="9791837at2"/>
<dbReference type="AlphaFoldDB" id="A0A7W8FQV6"/>
<dbReference type="GO" id="GO:0008757">
    <property type="term" value="F:S-adenosylmethionine-dependent methyltransferase activity"/>
    <property type="evidence" value="ECO:0007669"/>
    <property type="project" value="InterPro"/>
</dbReference>
<dbReference type="Gene3D" id="3.40.50.150">
    <property type="entry name" value="Vaccinia Virus protein VP39"/>
    <property type="match status" value="1"/>
</dbReference>
<name>A0A7W8FQV6_9BACL</name>
<sequence>MEYRGSSVYDEKDFLDRYLKRRNRKESPNNAIEEPVIWKLAGDVIGKEILDLGCGDGSFGQKLLAAGAASYTGIEGSTEMAQLAAKATASLGGEIETADLELFKANGAQYDLIVSRFVIHYLSDIERLFEEVHRSLLPGGKFVFTVQHPVTTAAFTSKAQGELRGDWLVDDYFKEGKRQEPWIGKTVVKHHRTIETYFTALANAALTVTALKEGHPVRANFDSDAEFERRERIPLMLILAAQKK</sequence>
<comment type="caution">
    <text evidence="2">The sequence shown here is derived from an EMBL/GenBank/DDBJ whole genome shotgun (WGS) entry which is preliminary data.</text>
</comment>
<dbReference type="EMBL" id="JACHHE010000001">
    <property type="protein sequence ID" value="MBB5178854.1"/>
    <property type="molecule type" value="Genomic_DNA"/>
</dbReference>
<accession>A0A7W8FQV6</accession>
<dbReference type="CDD" id="cd02440">
    <property type="entry name" value="AdoMet_MTases"/>
    <property type="match status" value="1"/>
</dbReference>
<evidence type="ECO:0000259" key="1">
    <source>
        <dbReference type="Pfam" id="PF08241"/>
    </source>
</evidence>
<organism evidence="2 3">
    <name type="scientific">Planococcus koreensis</name>
    <dbReference type="NCBI Taxonomy" id="112331"/>
    <lineage>
        <taxon>Bacteria</taxon>
        <taxon>Bacillati</taxon>
        <taxon>Bacillota</taxon>
        <taxon>Bacilli</taxon>
        <taxon>Bacillales</taxon>
        <taxon>Caryophanaceae</taxon>
        <taxon>Planococcus</taxon>
    </lineage>
</organism>
<dbReference type="Pfam" id="PF08241">
    <property type="entry name" value="Methyltransf_11"/>
    <property type="match status" value="1"/>
</dbReference>
<dbReference type="SUPFAM" id="SSF53335">
    <property type="entry name" value="S-adenosyl-L-methionine-dependent methyltransferases"/>
    <property type="match status" value="1"/>
</dbReference>
<dbReference type="PANTHER" id="PTHR43861">
    <property type="entry name" value="TRANS-ACONITATE 2-METHYLTRANSFERASE-RELATED"/>
    <property type="match status" value="1"/>
</dbReference>
<gene>
    <name evidence="2" type="ORF">HNQ44_000276</name>
</gene>
<keyword evidence="3" id="KW-1185">Reference proteome</keyword>
<feature type="domain" description="Methyltransferase type 11" evidence="1">
    <location>
        <begin position="50"/>
        <end position="144"/>
    </location>
</feature>
<dbReference type="InterPro" id="IPR029063">
    <property type="entry name" value="SAM-dependent_MTases_sf"/>
</dbReference>
<dbReference type="PANTHER" id="PTHR43861:SF1">
    <property type="entry name" value="TRANS-ACONITATE 2-METHYLTRANSFERASE"/>
    <property type="match status" value="1"/>
</dbReference>
<dbReference type="InterPro" id="IPR013216">
    <property type="entry name" value="Methyltransf_11"/>
</dbReference>
<dbReference type="Proteomes" id="UP000525923">
    <property type="component" value="Unassembled WGS sequence"/>
</dbReference>
<keyword evidence="2" id="KW-0489">Methyltransferase</keyword>
<keyword evidence="2" id="KW-0808">Transferase</keyword>
<proteinExistence type="predicted"/>
<dbReference type="GO" id="GO:0032259">
    <property type="term" value="P:methylation"/>
    <property type="evidence" value="ECO:0007669"/>
    <property type="project" value="UniProtKB-KW"/>
</dbReference>
<dbReference type="RefSeq" id="WP_135505307.1">
    <property type="nucleotide sequence ID" value="NZ_JACHHE010000001.1"/>
</dbReference>
<evidence type="ECO:0000313" key="3">
    <source>
        <dbReference type="Proteomes" id="UP000525923"/>
    </source>
</evidence>